<dbReference type="PRINTS" id="PR01490">
    <property type="entry name" value="RTXTOXIND"/>
</dbReference>
<keyword evidence="5" id="KW-0175">Coiled coil</keyword>
<dbReference type="InterPro" id="IPR050739">
    <property type="entry name" value="MFP"/>
</dbReference>
<reference evidence="7" key="1">
    <citation type="journal article" date="2023" name="Comput. Struct. Biotechnol. J.">
        <title>Discovery of a novel marine Bacteroidetes with a rich repertoire of carbohydrate-active enzymes.</title>
        <authorList>
            <person name="Chen B."/>
            <person name="Liu G."/>
            <person name="Chen Q."/>
            <person name="Wang H."/>
            <person name="Liu L."/>
            <person name="Tang K."/>
        </authorList>
    </citation>
    <scope>NUCLEOTIDE SEQUENCE</scope>
    <source>
        <strain evidence="7">TK19036</strain>
    </source>
</reference>
<sequence length="436" mass="50390">MSKLPKSVAELDQPTEYLQVVLNTPLQWVLRWGESIVLLLILILLVIGWLIRYSDRIPAQVVITTPHPPLPVVARTDGPLARLLVQDHESVRKGTLLAVIQSPAQYEQVLRLKETMNSLDATVSSEVSNTLSQDSIYSLGSLQEAYTQLQKAAQAYRLHRQITSEDHQRRAIERQLQRYQDLLIQQQNQQELLKRQEELAEINYRRHQGLHASQTIADKTLEEQEQVWLEAQESYEAVGTALSHTRVQIAELEREWHKFRDQHTLQEEQLRSAFLSATEQMRSDIHRWEEQYLLYAPQSGYVSLFDFWSEQQFVKAGQTVMSIVPNESQPVIGQLRVPIQNSGKLAQGQSVRIYLDNYPYQQYGTLSGIVETISLLPQQNQYHVTISFPQGLTTQYHHTISFQQQLQGRAEIITDELRLLERIFYSLRAATDSFHL</sequence>
<evidence type="ECO:0000256" key="2">
    <source>
        <dbReference type="ARBA" id="ARBA00022692"/>
    </source>
</evidence>
<keyword evidence="3 6" id="KW-1133">Transmembrane helix</keyword>
<comment type="subcellular location">
    <subcellularLocation>
        <location evidence="1">Membrane</location>
        <topology evidence="1">Single-pass membrane protein</topology>
    </subcellularLocation>
</comment>
<evidence type="ECO:0000256" key="4">
    <source>
        <dbReference type="ARBA" id="ARBA00023136"/>
    </source>
</evidence>
<dbReference type="GO" id="GO:0016020">
    <property type="term" value="C:membrane"/>
    <property type="evidence" value="ECO:0007669"/>
    <property type="project" value="UniProtKB-SubCell"/>
</dbReference>
<evidence type="ECO:0000256" key="1">
    <source>
        <dbReference type="ARBA" id="ARBA00004167"/>
    </source>
</evidence>
<evidence type="ECO:0000313" key="7">
    <source>
        <dbReference type="EMBL" id="WKN38673.1"/>
    </source>
</evidence>
<accession>A0AA49GSD5</accession>
<evidence type="ECO:0000256" key="5">
    <source>
        <dbReference type="SAM" id="Coils"/>
    </source>
</evidence>
<dbReference type="PANTHER" id="PTHR30386:SF26">
    <property type="entry name" value="TRANSPORT PROTEIN COMB"/>
    <property type="match status" value="1"/>
</dbReference>
<evidence type="ECO:0000256" key="3">
    <source>
        <dbReference type="ARBA" id="ARBA00022989"/>
    </source>
</evidence>
<proteinExistence type="predicted"/>
<feature type="transmembrane region" description="Helical" evidence="6">
    <location>
        <begin position="32"/>
        <end position="51"/>
    </location>
</feature>
<gene>
    <name evidence="7" type="ORF">K4G66_08155</name>
</gene>
<keyword evidence="2 6" id="KW-0812">Transmembrane</keyword>
<dbReference type="AlphaFoldDB" id="A0AA49GSD5"/>
<name>A0AA49GSD5_9BACT</name>
<dbReference type="PANTHER" id="PTHR30386">
    <property type="entry name" value="MEMBRANE FUSION SUBUNIT OF EMRAB-TOLC MULTIDRUG EFFLUX PUMP"/>
    <property type="match status" value="1"/>
</dbReference>
<protein>
    <submittedName>
        <fullName evidence="7">HlyD family efflux transporter periplasmic adaptor subunit</fullName>
    </submittedName>
</protein>
<evidence type="ECO:0000256" key="6">
    <source>
        <dbReference type="SAM" id="Phobius"/>
    </source>
</evidence>
<reference evidence="7" key="2">
    <citation type="journal article" date="2024" name="Antonie Van Leeuwenhoek">
        <title>Roseihalotalea indica gen. nov., sp. nov., a halophilic Bacteroidetes from mesopelagic Southwest Indian Ocean with higher carbohydrate metabolic potential.</title>
        <authorList>
            <person name="Chen B."/>
            <person name="Zhang M."/>
            <person name="Lin D."/>
            <person name="Ye J."/>
            <person name="Tang K."/>
        </authorList>
    </citation>
    <scope>NUCLEOTIDE SEQUENCE</scope>
    <source>
        <strain evidence="7">TK19036</strain>
    </source>
</reference>
<dbReference type="EMBL" id="CP120682">
    <property type="protein sequence ID" value="WKN38673.1"/>
    <property type="molecule type" value="Genomic_DNA"/>
</dbReference>
<feature type="coiled-coil region" evidence="5">
    <location>
        <begin position="169"/>
        <end position="199"/>
    </location>
</feature>
<keyword evidence="4 6" id="KW-0472">Membrane</keyword>
<organism evidence="7">
    <name type="scientific">Roseihalotalea indica</name>
    <dbReference type="NCBI Taxonomy" id="2867963"/>
    <lineage>
        <taxon>Bacteria</taxon>
        <taxon>Pseudomonadati</taxon>
        <taxon>Bacteroidota</taxon>
        <taxon>Cytophagia</taxon>
        <taxon>Cytophagales</taxon>
        <taxon>Catalimonadaceae</taxon>
        <taxon>Roseihalotalea</taxon>
    </lineage>
</organism>